<dbReference type="Gene3D" id="3.10.20.30">
    <property type="match status" value="1"/>
</dbReference>
<gene>
    <name evidence="8" type="ORF">Q8A57_01135</name>
</gene>
<evidence type="ECO:0000259" key="7">
    <source>
        <dbReference type="PROSITE" id="PS51085"/>
    </source>
</evidence>
<dbReference type="SUPFAM" id="SSF54292">
    <property type="entry name" value="2Fe-2S ferredoxin-like"/>
    <property type="match status" value="1"/>
</dbReference>
<dbReference type="AlphaFoldDB" id="A0AAW8B0L2"/>
<dbReference type="InterPro" id="IPR001041">
    <property type="entry name" value="2Fe-2S_ferredoxin-type"/>
</dbReference>
<evidence type="ECO:0000256" key="2">
    <source>
        <dbReference type="ARBA" id="ARBA00022714"/>
    </source>
</evidence>
<reference evidence="8" key="2">
    <citation type="submission" date="2023-08" db="EMBL/GenBank/DDBJ databases">
        <authorList>
            <person name="Luo J."/>
        </authorList>
    </citation>
    <scope>NUCLEOTIDE SEQUENCE</scope>
    <source>
        <strain evidence="8">DSM 25064</strain>
    </source>
</reference>
<comment type="cofactor">
    <cofactor evidence="6">
        <name>[2Fe-2S] cluster</name>
        <dbReference type="ChEBI" id="CHEBI:190135"/>
    </cofactor>
</comment>
<name>A0AAW8B0L2_9GAMM</name>
<comment type="similarity">
    <text evidence="1">Belongs to the adrenodoxin/putidaredoxin family.</text>
</comment>
<proteinExistence type="inferred from homology"/>
<evidence type="ECO:0000313" key="8">
    <source>
        <dbReference type="EMBL" id="MDP1519571.1"/>
    </source>
</evidence>
<reference evidence="8" key="1">
    <citation type="journal article" date="2010" name="Int. J. Syst. Evol. Microbiol.">
        <title>Porticoccus litoralis gen. nov., sp. nov., a gammaproteobacterium isolated from the Yellow Sea.</title>
        <authorList>
            <person name="Oh H.M."/>
            <person name="Kim H."/>
            <person name="Kim K.M."/>
            <person name="Min G.S."/>
            <person name="Cho J.C."/>
        </authorList>
    </citation>
    <scope>NUCLEOTIDE SEQUENCE</scope>
    <source>
        <strain evidence="8">DSM 25064</strain>
    </source>
</reference>
<dbReference type="RefSeq" id="WP_305169084.1">
    <property type="nucleotide sequence ID" value="NZ_JAUUUU010000001.1"/>
</dbReference>
<keyword evidence="3" id="KW-0479">Metal-binding</keyword>
<sequence>MPIIHYVEANGGEYEVDVPVGNTVMQGAVDNMIDGILAECGGVCSCATCHCYVDEAWYDKVGEPEGAEKMMLEMVVAPEPTSRLSCQIKVTDELDGLVVRLPVSQY</sequence>
<dbReference type="PRINTS" id="PR00355">
    <property type="entry name" value="ADRENODOXIN"/>
</dbReference>
<keyword evidence="5" id="KW-0411">Iron-sulfur</keyword>
<keyword evidence="4" id="KW-0408">Iron</keyword>
<organism evidence="8 9">
    <name type="scientific">Porticoccus litoralis</name>
    <dbReference type="NCBI Taxonomy" id="434086"/>
    <lineage>
        <taxon>Bacteria</taxon>
        <taxon>Pseudomonadati</taxon>
        <taxon>Pseudomonadota</taxon>
        <taxon>Gammaproteobacteria</taxon>
        <taxon>Cellvibrionales</taxon>
        <taxon>Porticoccaceae</taxon>
        <taxon>Porticoccus</taxon>
    </lineage>
</organism>
<evidence type="ECO:0000256" key="1">
    <source>
        <dbReference type="ARBA" id="ARBA00010914"/>
    </source>
</evidence>
<dbReference type="InterPro" id="IPR001055">
    <property type="entry name" value="Adrenodoxin-like"/>
</dbReference>
<dbReference type="PROSITE" id="PS51085">
    <property type="entry name" value="2FE2S_FER_2"/>
    <property type="match status" value="1"/>
</dbReference>
<accession>A0AAW8B0L2</accession>
<dbReference type="InterPro" id="IPR036010">
    <property type="entry name" value="2Fe-2S_ferredoxin-like_sf"/>
</dbReference>
<evidence type="ECO:0000256" key="3">
    <source>
        <dbReference type="ARBA" id="ARBA00022723"/>
    </source>
</evidence>
<feature type="domain" description="2Fe-2S ferredoxin-type" evidence="7">
    <location>
        <begin position="2"/>
        <end position="105"/>
    </location>
</feature>
<evidence type="ECO:0000256" key="5">
    <source>
        <dbReference type="ARBA" id="ARBA00023014"/>
    </source>
</evidence>
<comment type="caution">
    <text evidence="8">The sequence shown here is derived from an EMBL/GenBank/DDBJ whole genome shotgun (WGS) entry which is preliminary data.</text>
</comment>
<keyword evidence="9" id="KW-1185">Reference proteome</keyword>
<dbReference type="GO" id="GO:0051537">
    <property type="term" value="F:2 iron, 2 sulfur cluster binding"/>
    <property type="evidence" value="ECO:0007669"/>
    <property type="project" value="UniProtKB-KW"/>
</dbReference>
<dbReference type="GO" id="GO:0009055">
    <property type="term" value="F:electron transfer activity"/>
    <property type="evidence" value="ECO:0007669"/>
    <property type="project" value="TreeGrafter"/>
</dbReference>
<dbReference type="CDD" id="cd00207">
    <property type="entry name" value="fer2"/>
    <property type="match status" value="1"/>
</dbReference>
<dbReference type="GO" id="GO:0140647">
    <property type="term" value="P:P450-containing electron transport chain"/>
    <property type="evidence" value="ECO:0007669"/>
    <property type="project" value="InterPro"/>
</dbReference>
<evidence type="ECO:0000256" key="4">
    <source>
        <dbReference type="ARBA" id="ARBA00023004"/>
    </source>
</evidence>
<dbReference type="PANTHER" id="PTHR23426">
    <property type="entry name" value="FERREDOXIN/ADRENODOXIN"/>
    <property type="match status" value="1"/>
</dbReference>
<protein>
    <submittedName>
        <fullName evidence="8">2Fe-2S iron-sulfur cluster-binding protein</fullName>
    </submittedName>
</protein>
<dbReference type="GO" id="GO:0046872">
    <property type="term" value="F:metal ion binding"/>
    <property type="evidence" value="ECO:0007669"/>
    <property type="project" value="UniProtKB-KW"/>
</dbReference>
<dbReference type="PANTHER" id="PTHR23426:SF65">
    <property type="entry name" value="FERREDOXIN-2, MITOCHONDRIAL"/>
    <property type="match status" value="1"/>
</dbReference>
<evidence type="ECO:0000313" key="9">
    <source>
        <dbReference type="Proteomes" id="UP001178354"/>
    </source>
</evidence>
<dbReference type="InterPro" id="IPR012675">
    <property type="entry name" value="Beta-grasp_dom_sf"/>
</dbReference>
<keyword evidence="2" id="KW-0001">2Fe-2S</keyword>
<dbReference type="Proteomes" id="UP001178354">
    <property type="component" value="Unassembled WGS sequence"/>
</dbReference>
<evidence type="ECO:0000256" key="6">
    <source>
        <dbReference type="ARBA" id="ARBA00034078"/>
    </source>
</evidence>
<dbReference type="EMBL" id="JAUUUU010000001">
    <property type="protein sequence ID" value="MDP1519571.1"/>
    <property type="molecule type" value="Genomic_DNA"/>
</dbReference>
<dbReference type="Pfam" id="PF00111">
    <property type="entry name" value="Fer2"/>
    <property type="match status" value="1"/>
</dbReference>